<sequence>MSRLDDFQQRIHDVIPLTHAMGAELLHYDGRQLLVRAPLQPNSNHQGTGFGGAIYSVAVLAAWGLIELAVEDAGVEGTVVIQSGSMDYGQPVDGDFFAVCRLPEPEDWDRFLITLRRRGRARVALKSGLYCGTPGLETEQPAAAFFEGRFVVVSR</sequence>
<reference evidence="3" key="1">
    <citation type="journal article" date="2019" name="Int. J. Syst. Evol. Microbiol.">
        <title>The Global Catalogue of Microorganisms (GCM) 10K type strain sequencing project: providing services to taxonomists for standard genome sequencing and annotation.</title>
        <authorList>
            <consortium name="The Broad Institute Genomics Platform"/>
            <consortium name="The Broad Institute Genome Sequencing Center for Infectious Disease"/>
            <person name="Wu L."/>
            <person name="Ma J."/>
        </authorList>
    </citation>
    <scope>NUCLEOTIDE SEQUENCE [LARGE SCALE GENOMIC DNA]</scope>
    <source>
        <strain evidence="3">CECT 7297</strain>
    </source>
</reference>
<dbReference type="RefSeq" id="WP_379886417.1">
    <property type="nucleotide sequence ID" value="NZ_JBHSDI010000011.1"/>
</dbReference>
<name>A0ABV8QGG4_9GAMM</name>
<organism evidence="2 3">
    <name type="scientific">Marinobacter lacisalsi</name>
    <dbReference type="NCBI Taxonomy" id="475979"/>
    <lineage>
        <taxon>Bacteria</taxon>
        <taxon>Pseudomonadati</taxon>
        <taxon>Pseudomonadota</taxon>
        <taxon>Gammaproteobacteria</taxon>
        <taxon>Pseudomonadales</taxon>
        <taxon>Marinobacteraceae</taxon>
        <taxon>Marinobacter</taxon>
    </lineage>
</organism>
<dbReference type="Proteomes" id="UP001595798">
    <property type="component" value="Unassembled WGS sequence"/>
</dbReference>
<evidence type="ECO:0000313" key="3">
    <source>
        <dbReference type="Proteomes" id="UP001595798"/>
    </source>
</evidence>
<comment type="caution">
    <text evidence="2">The sequence shown here is derived from an EMBL/GenBank/DDBJ whole genome shotgun (WGS) entry which is preliminary data.</text>
</comment>
<accession>A0ABV8QGG4</accession>
<dbReference type="InterPro" id="IPR012660">
    <property type="entry name" value="YiiD_C"/>
</dbReference>
<dbReference type="SUPFAM" id="SSF54637">
    <property type="entry name" value="Thioesterase/thiol ester dehydrase-isomerase"/>
    <property type="match status" value="1"/>
</dbReference>
<feature type="domain" description="Thioesterase putative" evidence="1">
    <location>
        <begin position="6"/>
        <end position="153"/>
    </location>
</feature>
<dbReference type="NCBIfam" id="TIGR02447">
    <property type="entry name" value="yiiD_Cterm"/>
    <property type="match status" value="1"/>
</dbReference>
<dbReference type="Pfam" id="PF09500">
    <property type="entry name" value="YiiD_C"/>
    <property type="match status" value="1"/>
</dbReference>
<dbReference type="EMBL" id="JBHSDI010000011">
    <property type="protein sequence ID" value="MFC4258877.1"/>
    <property type="molecule type" value="Genomic_DNA"/>
</dbReference>
<gene>
    <name evidence="2" type="ORF">ACFOZ5_07520</name>
</gene>
<evidence type="ECO:0000259" key="1">
    <source>
        <dbReference type="Pfam" id="PF09500"/>
    </source>
</evidence>
<dbReference type="InterPro" id="IPR029069">
    <property type="entry name" value="HotDog_dom_sf"/>
</dbReference>
<keyword evidence="3" id="KW-1185">Reference proteome</keyword>
<proteinExistence type="predicted"/>
<protein>
    <submittedName>
        <fullName evidence="2">Thioesterase domain-containing protein</fullName>
    </submittedName>
</protein>
<evidence type="ECO:0000313" key="2">
    <source>
        <dbReference type="EMBL" id="MFC4258877.1"/>
    </source>
</evidence>
<dbReference type="Gene3D" id="3.10.129.10">
    <property type="entry name" value="Hotdog Thioesterase"/>
    <property type="match status" value="1"/>
</dbReference>